<dbReference type="PANTHER" id="PTHR43820">
    <property type="entry name" value="HIGH-AFFINITY BRANCHED-CHAIN AMINO ACID TRANSPORT ATP-BINDING PROTEIN LIVF"/>
    <property type="match status" value="1"/>
</dbReference>
<dbReference type="InterPro" id="IPR027417">
    <property type="entry name" value="P-loop_NTPase"/>
</dbReference>
<organism evidence="8 9">
    <name type="scientific">Oricola thermophila</name>
    <dbReference type="NCBI Taxonomy" id="2742145"/>
    <lineage>
        <taxon>Bacteria</taxon>
        <taxon>Pseudomonadati</taxon>
        <taxon>Pseudomonadota</taxon>
        <taxon>Alphaproteobacteria</taxon>
        <taxon>Hyphomicrobiales</taxon>
        <taxon>Ahrensiaceae</taxon>
        <taxon>Oricola</taxon>
    </lineage>
</organism>
<keyword evidence="4 8" id="KW-0067">ATP-binding</keyword>
<dbReference type="SMART" id="SM00382">
    <property type="entry name" value="AAA"/>
    <property type="match status" value="1"/>
</dbReference>
<dbReference type="GO" id="GO:0015807">
    <property type="term" value="P:L-amino acid transport"/>
    <property type="evidence" value="ECO:0007669"/>
    <property type="project" value="TreeGrafter"/>
</dbReference>
<evidence type="ECO:0000256" key="6">
    <source>
        <dbReference type="SAM" id="MobiDB-lite"/>
    </source>
</evidence>
<protein>
    <submittedName>
        <fullName evidence="8">ATP-binding cassette domain-containing protein</fullName>
    </submittedName>
</protein>
<accession>A0A6N1VAP3</accession>
<dbReference type="InterPro" id="IPR052156">
    <property type="entry name" value="BCAA_Transport_ATP-bd_LivF"/>
</dbReference>
<dbReference type="PROSITE" id="PS50893">
    <property type="entry name" value="ABC_TRANSPORTER_2"/>
    <property type="match status" value="1"/>
</dbReference>
<evidence type="ECO:0000256" key="5">
    <source>
        <dbReference type="ARBA" id="ARBA00022970"/>
    </source>
</evidence>
<keyword evidence="3" id="KW-0547">Nucleotide-binding</keyword>
<evidence type="ECO:0000256" key="1">
    <source>
        <dbReference type="ARBA" id="ARBA00005417"/>
    </source>
</evidence>
<keyword evidence="5" id="KW-0029">Amino-acid transport</keyword>
<dbReference type="PROSITE" id="PS00211">
    <property type="entry name" value="ABC_TRANSPORTER_1"/>
    <property type="match status" value="1"/>
</dbReference>
<evidence type="ECO:0000256" key="2">
    <source>
        <dbReference type="ARBA" id="ARBA00022448"/>
    </source>
</evidence>
<feature type="region of interest" description="Disordered" evidence="6">
    <location>
        <begin position="331"/>
        <end position="374"/>
    </location>
</feature>
<dbReference type="Pfam" id="PF00005">
    <property type="entry name" value="ABC_tran"/>
    <property type="match status" value="1"/>
</dbReference>
<feature type="domain" description="ABC transporter" evidence="7">
    <location>
        <begin position="2"/>
        <end position="235"/>
    </location>
</feature>
<comment type="similarity">
    <text evidence="1">Belongs to the ABC transporter superfamily.</text>
</comment>
<dbReference type="SUPFAM" id="SSF52540">
    <property type="entry name" value="P-loop containing nucleoside triphosphate hydrolases"/>
    <property type="match status" value="1"/>
</dbReference>
<evidence type="ECO:0000256" key="4">
    <source>
        <dbReference type="ARBA" id="ARBA00022840"/>
    </source>
</evidence>
<dbReference type="PROSITE" id="PS50890">
    <property type="entry name" value="PUA"/>
    <property type="match status" value="1"/>
</dbReference>
<name>A0A6N1VAP3_9HYPH</name>
<dbReference type="InterPro" id="IPR003439">
    <property type="entry name" value="ABC_transporter-like_ATP-bd"/>
</dbReference>
<dbReference type="EMBL" id="CP054836">
    <property type="protein sequence ID" value="QKV17603.1"/>
    <property type="molecule type" value="Genomic_DNA"/>
</dbReference>
<dbReference type="InterPro" id="IPR017871">
    <property type="entry name" value="ABC_transporter-like_CS"/>
</dbReference>
<sequence>MLEVEHLSVSYGAHRALEDVSLHVAAGEICVILGANGAGKSSLLRAIAGMVPSATGARITIGGRNIAGAKPHKVVEAGLALVPEGRGIFGDLTVAENLQLGAYGPQAHAGKKARHASILDLFPRLAERSGQIVCTMSGGEQQMVAIGRALMSAPEILMLDEPSLGLSPLLTNDLFKSLKAVRETGVGILLVEQNAKQSLAIADRGYLIENGRITGEGTGAELARDPAVQAAYLGGAVAPASAVPADADGSYMMPTETGGSCVGRERRQRTRLAAGDTGGLNGHRHGKAGVMAKREDAIIRSSQAQELSLQAAEMAKRATRIQREHVELQRVNHHVSSAKAAAKPERMATAGPSAEAGDGTAALESKKVKGRGRKLAKKAMKLARKAEKLAEKALKASR</sequence>
<keyword evidence="9" id="KW-1185">Reference proteome</keyword>
<dbReference type="GO" id="GO:0016887">
    <property type="term" value="F:ATP hydrolysis activity"/>
    <property type="evidence" value="ECO:0007669"/>
    <property type="project" value="InterPro"/>
</dbReference>
<evidence type="ECO:0000259" key="7">
    <source>
        <dbReference type="PROSITE" id="PS50893"/>
    </source>
</evidence>
<reference evidence="8 9" key="1">
    <citation type="submission" date="2020-06" db="EMBL/GenBank/DDBJ databases">
        <title>Oricola thermophila sp. nov. isolated from a tidal sediments.</title>
        <authorList>
            <person name="Kwon K.K."/>
            <person name="Yang S.-H."/>
            <person name="Park M.-J."/>
        </authorList>
    </citation>
    <scope>NUCLEOTIDE SEQUENCE [LARGE SCALE GENOMIC DNA]</scope>
    <source>
        <strain evidence="8 9">MEBiC13590</strain>
    </source>
</reference>
<dbReference type="InterPro" id="IPR003593">
    <property type="entry name" value="AAA+_ATPase"/>
</dbReference>
<dbReference type="Proteomes" id="UP000509367">
    <property type="component" value="Chromosome"/>
</dbReference>
<dbReference type="GO" id="GO:0015658">
    <property type="term" value="F:branched-chain amino acid transmembrane transporter activity"/>
    <property type="evidence" value="ECO:0007669"/>
    <property type="project" value="TreeGrafter"/>
</dbReference>
<gene>
    <name evidence="8" type="ORF">HTY61_03505</name>
</gene>
<keyword evidence="2" id="KW-0813">Transport</keyword>
<dbReference type="CDD" id="cd03224">
    <property type="entry name" value="ABC_TM1139_LivF_branched"/>
    <property type="match status" value="1"/>
</dbReference>
<evidence type="ECO:0000313" key="9">
    <source>
        <dbReference type="Proteomes" id="UP000509367"/>
    </source>
</evidence>
<evidence type="ECO:0000256" key="3">
    <source>
        <dbReference type="ARBA" id="ARBA00022741"/>
    </source>
</evidence>
<dbReference type="GO" id="GO:0005524">
    <property type="term" value="F:ATP binding"/>
    <property type="evidence" value="ECO:0007669"/>
    <property type="project" value="UniProtKB-KW"/>
</dbReference>
<dbReference type="PANTHER" id="PTHR43820:SF4">
    <property type="entry name" value="HIGH-AFFINITY BRANCHED-CHAIN AMINO ACID TRANSPORT ATP-BINDING PROTEIN LIVF"/>
    <property type="match status" value="1"/>
</dbReference>
<evidence type="ECO:0000313" key="8">
    <source>
        <dbReference type="EMBL" id="QKV17603.1"/>
    </source>
</evidence>
<dbReference type="AlphaFoldDB" id="A0A6N1VAP3"/>
<dbReference type="KEGG" id="orm:HTY61_03505"/>
<proteinExistence type="inferred from homology"/>
<dbReference type="RefSeq" id="WP_175275500.1">
    <property type="nucleotide sequence ID" value="NZ_CP054836.1"/>
</dbReference>
<dbReference type="Gene3D" id="3.40.50.300">
    <property type="entry name" value="P-loop containing nucleotide triphosphate hydrolases"/>
    <property type="match status" value="1"/>
</dbReference>